<dbReference type="RefSeq" id="WP_148898868.1">
    <property type="nucleotide sequence ID" value="NZ_VNHY01000002.1"/>
</dbReference>
<dbReference type="SUPFAM" id="SSF47729">
    <property type="entry name" value="IHF-like DNA-binding proteins"/>
    <property type="match status" value="1"/>
</dbReference>
<dbReference type="AlphaFoldDB" id="A0A5D3YM96"/>
<accession>A0A5D3YM96</accession>
<comment type="similarity">
    <text evidence="1">Belongs to the bacterial histone-like protein family.</text>
</comment>
<dbReference type="Proteomes" id="UP000324595">
    <property type="component" value="Unassembled WGS sequence"/>
</dbReference>
<dbReference type="Gene3D" id="4.10.520.10">
    <property type="entry name" value="IHF-like DNA-binding proteins"/>
    <property type="match status" value="1"/>
</dbReference>
<dbReference type="OrthoDB" id="1525124at2"/>
<dbReference type="Pfam" id="PF00216">
    <property type="entry name" value="Bac_DNA_binding"/>
    <property type="match status" value="1"/>
</dbReference>
<dbReference type="GO" id="GO:0030527">
    <property type="term" value="F:structural constituent of chromatin"/>
    <property type="evidence" value="ECO:0007669"/>
    <property type="project" value="InterPro"/>
</dbReference>
<protein>
    <submittedName>
        <fullName evidence="3">DNA-binding protein</fullName>
    </submittedName>
</protein>
<evidence type="ECO:0000313" key="4">
    <source>
        <dbReference type="Proteomes" id="UP000324595"/>
    </source>
</evidence>
<keyword evidence="2 3" id="KW-0238">DNA-binding</keyword>
<sequence length="67" mass="7719">MDSDFLQAFSEVVRNEVSQNNEVHVEGIGCFVSEHQKQYQKKFDDGRVVMMPPKNTISFIPKKDSEV</sequence>
<keyword evidence="4" id="KW-1185">Reference proteome</keyword>
<proteinExistence type="inferred from homology"/>
<comment type="caution">
    <text evidence="3">The sequence shown here is derived from an EMBL/GenBank/DDBJ whole genome shotgun (WGS) entry which is preliminary data.</text>
</comment>
<evidence type="ECO:0000256" key="2">
    <source>
        <dbReference type="ARBA" id="ARBA00023125"/>
    </source>
</evidence>
<gene>
    <name evidence="3" type="ORF">LX73_1530</name>
</gene>
<dbReference type="GO" id="GO:0003677">
    <property type="term" value="F:DNA binding"/>
    <property type="evidence" value="ECO:0007669"/>
    <property type="project" value="UniProtKB-KW"/>
</dbReference>
<evidence type="ECO:0000256" key="1">
    <source>
        <dbReference type="ARBA" id="ARBA00010529"/>
    </source>
</evidence>
<dbReference type="InterPro" id="IPR010992">
    <property type="entry name" value="IHF-like_DNA-bd_dom_sf"/>
</dbReference>
<evidence type="ECO:0000313" key="3">
    <source>
        <dbReference type="EMBL" id="TYP93817.1"/>
    </source>
</evidence>
<dbReference type="InterPro" id="IPR000119">
    <property type="entry name" value="Hist_DNA-bd"/>
</dbReference>
<dbReference type="EMBL" id="VNHY01000002">
    <property type="protein sequence ID" value="TYP93817.1"/>
    <property type="molecule type" value="Genomic_DNA"/>
</dbReference>
<name>A0A5D3YM96_9BACT</name>
<reference evidence="3 4" key="1">
    <citation type="submission" date="2019-07" db="EMBL/GenBank/DDBJ databases">
        <title>Genomic Encyclopedia of Archaeal and Bacterial Type Strains, Phase II (KMG-II): from individual species to whole genera.</title>
        <authorList>
            <person name="Goeker M."/>
        </authorList>
    </citation>
    <scope>NUCLEOTIDE SEQUENCE [LARGE SCALE GENOMIC DNA]</scope>
    <source>
        <strain evidence="3 4">DSM 21935</strain>
    </source>
</reference>
<organism evidence="3 4">
    <name type="scientific">Fodinibius salinus</name>
    <dbReference type="NCBI Taxonomy" id="860790"/>
    <lineage>
        <taxon>Bacteria</taxon>
        <taxon>Pseudomonadati</taxon>
        <taxon>Balneolota</taxon>
        <taxon>Balneolia</taxon>
        <taxon>Balneolales</taxon>
        <taxon>Balneolaceae</taxon>
        <taxon>Fodinibius</taxon>
    </lineage>
</organism>